<evidence type="ECO:0000256" key="1">
    <source>
        <dbReference type="ARBA" id="ARBA00011073"/>
    </source>
</evidence>
<dbReference type="GO" id="GO:0006508">
    <property type="term" value="P:proteolysis"/>
    <property type="evidence" value="ECO:0007669"/>
    <property type="project" value="InterPro"/>
</dbReference>
<evidence type="ECO:0000313" key="4">
    <source>
        <dbReference type="Proteomes" id="UP000245207"/>
    </source>
</evidence>
<evidence type="ECO:0000256" key="2">
    <source>
        <dbReference type="ARBA" id="ARBA00022729"/>
    </source>
</evidence>
<accession>A0A2U1KSV4</accession>
<proteinExistence type="inferred from homology"/>
<dbReference type="SUPFAM" id="SSF52743">
    <property type="entry name" value="Subtilisin-like"/>
    <property type="match status" value="1"/>
</dbReference>
<gene>
    <name evidence="3" type="ORF">CTI12_AA568490</name>
</gene>
<dbReference type="InterPro" id="IPR036852">
    <property type="entry name" value="Peptidase_S8/S53_dom_sf"/>
</dbReference>
<reference evidence="3 4" key="1">
    <citation type="journal article" date="2018" name="Mol. Plant">
        <title>The genome of Artemisia annua provides insight into the evolution of Asteraceae family and artemisinin biosynthesis.</title>
        <authorList>
            <person name="Shen Q."/>
            <person name="Zhang L."/>
            <person name="Liao Z."/>
            <person name="Wang S."/>
            <person name="Yan T."/>
            <person name="Shi P."/>
            <person name="Liu M."/>
            <person name="Fu X."/>
            <person name="Pan Q."/>
            <person name="Wang Y."/>
            <person name="Lv Z."/>
            <person name="Lu X."/>
            <person name="Zhang F."/>
            <person name="Jiang W."/>
            <person name="Ma Y."/>
            <person name="Chen M."/>
            <person name="Hao X."/>
            <person name="Li L."/>
            <person name="Tang Y."/>
            <person name="Lv G."/>
            <person name="Zhou Y."/>
            <person name="Sun X."/>
            <person name="Brodelius P.E."/>
            <person name="Rose J.K.C."/>
            <person name="Tang K."/>
        </authorList>
    </citation>
    <scope>NUCLEOTIDE SEQUENCE [LARGE SCALE GENOMIC DNA]</scope>
    <source>
        <strain evidence="4">cv. Huhao1</strain>
        <tissue evidence="3">Leaf</tissue>
    </source>
</reference>
<dbReference type="GO" id="GO:0004252">
    <property type="term" value="F:serine-type endopeptidase activity"/>
    <property type="evidence" value="ECO:0007669"/>
    <property type="project" value="InterPro"/>
</dbReference>
<dbReference type="AlphaFoldDB" id="A0A2U1KSV4"/>
<keyword evidence="4" id="KW-1185">Reference proteome</keyword>
<protein>
    <recommendedName>
        <fullName evidence="5">Peptidase S8/S53 domain-containing protein</fullName>
    </recommendedName>
</protein>
<organism evidence="3 4">
    <name type="scientific">Artemisia annua</name>
    <name type="common">Sweet wormwood</name>
    <dbReference type="NCBI Taxonomy" id="35608"/>
    <lineage>
        <taxon>Eukaryota</taxon>
        <taxon>Viridiplantae</taxon>
        <taxon>Streptophyta</taxon>
        <taxon>Embryophyta</taxon>
        <taxon>Tracheophyta</taxon>
        <taxon>Spermatophyta</taxon>
        <taxon>Magnoliopsida</taxon>
        <taxon>eudicotyledons</taxon>
        <taxon>Gunneridae</taxon>
        <taxon>Pentapetalae</taxon>
        <taxon>asterids</taxon>
        <taxon>campanulids</taxon>
        <taxon>Asterales</taxon>
        <taxon>Asteraceae</taxon>
        <taxon>Asteroideae</taxon>
        <taxon>Anthemideae</taxon>
        <taxon>Artemisiinae</taxon>
        <taxon>Artemisia</taxon>
    </lineage>
</organism>
<dbReference type="EMBL" id="PKPP01014306">
    <property type="protein sequence ID" value="PWA39819.1"/>
    <property type="molecule type" value="Genomic_DNA"/>
</dbReference>
<dbReference type="STRING" id="35608.A0A2U1KSV4"/>
<evidence type="ECO:0008006" key="5">
    <source>
        <dbReference type="Google" id="ProtNLM"/>
    </source>
</evidence>
<keyword evidence="2" id="KW-0732">Signal</keyword>
<evidence type="ECO:0000313" key="3">
    <source>
        <dbReference type="EMBL" id="PWA39819.1"/>
    </source>
</evidence>
<comment type="caution">
    <text evidence="3">The sequence shown here is derived from an EMBL/GenBank/DDBJ whole genome shotgun (WGS) entry which is preliminary data.</text>
</comment>
<dbReference type="PANTHER" id="PTHR10795">
    <property type="entry name" value="PROPROTEIN CONVERTASE SUBTILISIN/KEXIN"/>
    <property type="match status" value="1"/>
</dbReference>
<comment type="similarity">
    <text evidence="1">Belongs to the peptidase S8 family.</text>
</comment>
<dbReference type="Gene3D" id="3.40.50.200">
    <property type="entry name" value="Peptidase S8/S53 domain"/>
    <property type="match status" value="1"/>
</dbReference>
<sequence length="66" mass="6892">MLSAFDDAIADGVDVLSVSLAFDDAINVTKDPIAIGNLRAVRRNILTFVAARNDGPVLGSVQHSAP</sequence>
<dbReference type="InterPro" id="IPR045051">
    <property type="entry name" value="SBT"/>
</dbReference>
<dbReference type="OrthoDB" id="852149at2759"/>
<name>A0A2U1KSV4_ARTAN</name>
<dbReference type="Proteomes" id="UP000245207">
    <property type="component" value="Unassembled WGS sequence"/>
</dbReference>